<comment type="caution">
    <text evidence="1">The sequence shown here is derived from an EMBL/GenBank/DDBJ whole genome shotgun (WGS) entry which is preliminary data.</text>
</comment>
<accession>A0AAU9LQ84</accession>
<dbReference type="AlphaFoldDB" id="A0AAU9LQ84"/>
<dbReference type="EMBL" id="CAKMRJ010000002">
    <property type="protein sequence ID" value="CAH1415712.1"/>
    <property type="molecule type" value="Genomic_DNA"/>
</dbReference>
<sequence>MVHYHVLDMQDVVIADIPKMQNTNFVTTDPKNFMIVGSISQAMVSRVPADNPIIVEYLKTVVTTGGDGSKSIHDEEIQKKKVKSSKRKGKSVFFRNLKS</sequence>
<proteinExistence type="predicted"/>
<name>A0AAU9LQ84_9ASTR</name>
<keyword evidence="2" id="KW-1185">Reference proteome</keyword>
<dbReference type="Proteomes" id="UP001157418">
    <property type="component" value="Unassembled WGS sequence"/>
</dbReference>
<organism evidence="1 2">
    <name type="scientific">Lactuca virosa</name>
    <dbReference type="NCBI Taxonomy" id="75947"/>
    <lineage>
        <taxon>Eukaryota</taxon>
        <taxon>Viridiplantae</taxon>
        <taxon>Streptophyta</taxon>
        <taxon>Embryophyta</taxon>
        <taxon>Tracheophyta</taxon>
        <taxon>Spermatophyta</taxon>
        <taxon>Magnoliopsida</taxon>
        <taxon>eudicotyledons</taxon>
        <taxon>Gunneridae</taxon>
        <taxon>Pentapetalae</taxon>
        <taxon>asterids</taxon>
        <taxon>campanulids</taxon>
        <taxon>Asterales</taxon>
        <taxon>Asteraceae</taxon>
        <taxon>Cichorioideae</taxon>
        <taxon>Cichorieae</taxon>
        <taxon>Lactucinae</taxon>
        <taxon>Lactuca</taxon>
    </lineage>
</organism>
<protein>
    <submittedName>
        <fullName evidence="1">Uncharacterized protein</fullName>
    </submittedName>
</protein>
<evidence type="ECO:0000313" key="2">
    <source>
        <dbReference type="Proteomes" id="UP001157418"/>
    </source>
</evidence>
<gene>
    <name evidence="1" type="ORF">LVIROSA_LOCUS3536</name>
</gene>
<evidence type="ECO:0000313" key="1">
    <source>
        <dbReference type="EMBL" id="CAH1415712.1"/>
    </source>
</evidence>
<reference evidence="1 2" key="1">
    <citation type="submission" date="2022-01" db="EMBL/GenBank/DDBJ databases">
        <authorList>
            <person name="Xiong W."/>
            <person name="Schranz E."/>
        </authorList>
    </citation>
    <scope>NUCLEOTIDE SEQUENCE [LARGE SCALE GENOMIC DNA]</scope>
</reference>